<name>G3IRC4_METTV</name>
<evidence type="ECO:0000313" key="3">
    <source>
        <dbReference type="Proteomes" id="UP000004664"/>
    </source>
</evidence>
<dbReference type="PROSITE" id="PS51257">
    <property type="entry name" value="PROKAR_LIPOPROTEIN"/>
    <property type="match status" value="1"/>
</dbReference>
<dbReference type="eggNOG" id="ENOG50316K5">
    <property type="taxonomic scope" value="Bacteria"/>
</dbReference>
<feature type="chain" id="PRO_5003445440" description="Rap1a immunity protein domain-containing protein" evidence="1">
    <location>
        <begin position="33"/>
        <end position="100"/>
    </location>
</feature>
<dbReference type="OrthoDB" id="1495831at2"/>
<dbReference type="AlphaFoldDB" id="G3IRC4"/>
<evidence type="ECO:0000256" key="1">
    <source>
        <dbReference type="SAM" id="SignalP"/>
    </source>
</evidence>
<proteinExistence type="predicted"/>
<keyword evidence="3" id="KW-1185">Reference proteome</keyword>
<organism evidence="2 3">
    <name type="scientific">Methylobacter tundripaludum (strain ATCC BAA-1195 / DSM 17260 / SV96)</name>
    <dbReference type="NCBI Taxonomy" id="697282"/>
    <lineage>
        <taxon>Bacteria</taxon>
        <taxon>Pseudomonadati</taxon>
        <taxon>Pseudomonadota</taxon>
        <taxon>Gammaproteobacteria</taxon>
        <taxon>Methylococcales</taxon>
        <taxon>Methylococcaceae</taxon>
        <taxon>Methylobacter</taxon>
    </lineage>
</organism>
<sequence precursor="true">MTIKKKSPLQSNANIIGAIASCLYLISGYSQADALQDTYYKAISDSLERYEIVKRSGTPMDICVQATVITSSYLNAKDEPNFIQWKKIKKDDCSRAGVPE</sequence>
<evidence type="ECO:0000313" key="2">
    <source>
        <dbReference type="EMBL" id="EGW22135.1"/>
    </source>
</evidence>
<keyword evidence="1" id="KW-0732">Signal</keyword>
<reference evidence="2 3" key="1">
    <citation type="submission" date="2011-06" db="EMBL/GenBank/DDBJ databases">
        <title>Genomic sequence of Methylobacter tundripaludum SV96.</title>
        <authorList>
            <consortium name="US DOE Joint Genome Institute"/>
            <person name="Lucas S."/>
            <person name="Han J."/>
            <person name="Lapidus A."/>
            <person name="Cheng J.-F."/>
            <person name="Goodwin L."/>
            <person name="Pitluck S."/>
            <person name="Held B."/>
            <person name="Detter J.C."/>
            <person name="Han C."/>
            <person name="Tapia R."/>
            <person name="Land M."/>
            <person name="Hauser L."/>
            <person name="Kyrpides N."/>
            <person name="Ivanova N."/>
            <person name="Ovchinnikova G."/>
            <person name="Pagani I."/>
            <person name="Klotz M.G."/>
            <person name="Dispirito A.A."/>
            <person name="Murrell J.C."/>
            <person name="Dunfield P."/>
            <person name="Kalyuzhnaya M.G."/>
            <person name="Svenning M."/>
            <person name="Trotsenko Y.A."/>
            <person name="Stein L.Y."/>
            <person name="Woyke T."/>
        </authorList>
    </citation>
    <scope>NUCLEOTIDE SEQUENCE [LARGE SCALE GENOMIC DNA]</scope>
    <source>
        <strain evidence="3">ATCC BAA-1195 / DSM 17260 / SV96</strain>
    </source>
</reference>
<dbReference type="EMBL" id="JH109152">
    <property type="protein sequence ID" value="EGW22135.1"/>
    <property type="molecule type" value="Genomic_DNA"/>
</dbReference>
<dbReference type="STRING" id="697282.Mettu_0936"/>
<accession>G3IRC4</accession>
<gene>
    <name evidence="2" type="ORF">Mettu_0936</name>
</gene>
<dbReference type="HOGENOM" id="CLU_2302613_0_0_6"/>
<feature type="signal peptide" evidence="1">
    <location>
        <begin position="1"/>
        <end position="32"/>
    </location>
</feature>
<protein>
    <recommendedName>
        <fullName evidence="4">Rap1a immunity protein domain-containing protein</fullName>
    </recommendedName>
</protein>
<evidence type="ECO:0008006" key="4">
    <source>
        <dbReference type="Google" id="ProtNLM"/>
    </source>
</evidence>
<dbReference type="RefSeq" id="WP_006890110.1">
    <property type="nucleotide sequence ID" value="NZ_JH109152.1"/>
</dbReference>
<dbReference type="Proteomes" id="UP000004664">
    <property type="component" value="Unassembled WGS sequence"/>
</dbReference>